<keyword evidence="2" id="KW-1185">Reference proteome</keyword>
<evidence type="ECO:0000313" key="1">
    <source>
        <dbReference type="EMBL" id="GGX73266.1"/>
    </source>
</evidence>
<organism evidence="1 2">
    <name type="scientific">Litorimonas cladophorae</name>
    <dbReference type="NCBI Taxonomy" id="1220491"/>
    <lineage>
        <taxon>Bacteria</taxon>
        <taxon>Pseudomonadati</taxon>
        <taxon>Pseudomonadota</taxon>
        <taxon>Alphaproteobacteria</taxon>
        <taxon>Maricaulales</taxon>
        <taxon>Robiginitomaculaceae</taxon>
    </lineage>
</organism>
<proteinExistence type="predicted"/>
<dbReference type="EMBL" id="BMYV01000003">
    <property type="protein sequence ID" value="GGX73266.1"/>
    <property type="molecule type" value="Genomic_DNA"/>
</dbReference>
<evidence type="ECO:0000313" key="2">
    <source>
        <dbReference type="Proteomes" id="UP000600865"/>
    </source>
</evidence>
<sequence length="696" mass="73844">MERECDYRKVHDYRGLAGFEDGTGFQIPQKADVLLEEIKSNGVENDLAFIFPFCTLLVGARFREVEYMTQIARGQAFKPLMGSALFTVLSACGGGGGGSSAPTPTPTPPVVVQPPANGGIPSLFEASIEENNSFENIVFTDFTVSAPSNEEPRNLALVGPDAEPFTVSFAITAPDSNGNRVVTTTLLTSRVFNFEAPADANGDNLYEFDLTGTFQGVDLASEFKVQILDVDDDAETSAFTIQGETALQTFGVPFTKIPDVSGDGNAELAVTNVTGKGNASAYIIESEFIAGATSNQSVGADTASGVRFTTTNNTGDFTPNALSALAQADGSGTDVLLSADGNIYVFPIDSEAEYAALRGNIDPSSIADRIVYSITSPDGEINATLIPDVNGDDINDIAVVLLSGNDGSGEAGIIYGVDGTGTPKTIADGFDVTFNFRNEFNGFVRAETADFLPIPDVDGDGVADLILRQRNFSDNNLFFLKSAVLGTASTTSVDLDALDLTTQGFRLRDHEFGTVVAGQDYDGDGIPTLLFFDGVNDVFMIDGDEFAAIDPDTNTRLFGSSSATLTRQGGQGSSFGAMVEDMNGDGKQEFLGVSRFRSAVYVIDGQIIEDTLNNSGMITELPQEDEFDIDLSNFFGSDRDVTFTPAYLDGTDQFVVAWASDNNPQVETDPGRMIFFDAGVVRDAFSSGATGVTIIP</sequence>
<name>A0A918KRJ9_9PROT</name>
<dbReference type="SUPFAM" id="SSF69318">
    <property type="entry name" value="Integrin alpha N-terminal domain"/>
    <property type="match status" value="2"/>
</dbReference>
<gene>
    <name evidence="1" type="ORF">GCM10011309_24120</name>
</gene>
<dbReference type="AlphaFoldDB" id="A0A918KRJ9"/>
<protein>
    <submittedName>
        <fullName evidence="1">Uncharacterized protein</fullName>
    </submittedName>
</protein>
<dbReference type="InterPro" id="IPR028994">
    <property type="entry name" value="Integrin_alpha_N"/>
</dbReference>
<reference evidence="1 2" key="1">
    <citation type="journal article" date="2014" name="Int. J. Syst. Evol. Microbiol.">
        <title>Complete genome sequence of Corynebacterium casei LMG S-19264T (=DSM 44701T), isolated from a smear-ripened cheese.</title>
        <authorList>
            <consortium name="US DOE Joint Genome Institute (JGI-PGF)"/>
            <person name="Walter F."/>
            <person name="Albersmeier A."/>
            <person name="Kalinowski J."/>
            <person name="Ruckert C."/>
        </authorList>
    </citation>
    <scope>NUCLEOTIDE SEQUENCE [LARGE SCALE GENOMIC DNA]</scope>
    <source>
        <strain evidence="1 2">KCTC 23968</strain>
    </source>
</reference>
<accession>A0A918KRJ9</accession>
<comment type="caution">
    <text evidence="1">The sequence shown here is derived from an EMBL/GenBank/DDBJ whole genome shotgun (WGS) entry which is preliminary data.</text>
</comment>
<dbReference type="Proteomes" id="UP000600865">
    <property type="component" value="Unassembled WGS sequence"/>
</dbReference>